<dbReference type="AlphaFoldDB" id="A0A0U3SC49"/>
<keyword evidence="1" id="KW-0472">Membrane</keyword>
<dbReference type="RefSeq" id="WP_068188488.1">
    <property type="nucleotide sequence ID" value="NZ_CP013909.1"/>
</dbReference>
<evidence type="ECO:0000256" key="1">
    <source>
        <dbReference type="SAM" id="Phobius"/>
    </source>
</evidence>
<keyword evidence="1" id="KW-0812">Transmembrane</keyword>
<feature type="transmembrane region" description="Helical" evidence="1">
    <location>
        <begin position="364"/>
        <end position="384"/>
    </location>
</feature>
<organism evidence="2 3">
    <name type="scientific">Hymenobacter sedentarius</name>
    <dbReference type="NCBI Taxonomy" id="1411621"/>
    <lineage>
        <taxon>Bacteria</taxon>
        <taxon>Pseudomonadati</taxon>
        <taxon>Bacteroidota</taxon>
        <taxon>Cytophagia</taxon>
        <taxon>Cytophagales</taxon>
        <taxon>Hymenobacteraceae</taxon>
        <taxon>Hymenobacter</taxon>
    </lineage>
</organism>
<feature type="transmembrane region" description="Helical" evidence="1">
    <location>
        <begin position="332"/>
        <end position="352"/>
    </location>
</feature>
<gene>
    <name evidence="2" type="ORF">AUC43_00690</name>
</gene>
<evidence type="ECO:0000313" key="3">
    <source>
        <dbReference type="Proteomes" id="UP000059542"/>
    </source>
</evidence>
<feature type="transmembrane region" description="Helical" evidence="1">
    <location>
        <begin position="160"/>
        <end position="179"/>
    </location>
</feature>
<dbReference type="STRING" id="1411621.AUC43_00690"/>
<dbReference type="EMBL" id="CP013909">
    <property type="protein sequence ID" value="ALW83750.1"/>
    <property type="molecule type" value="Genomic_DNA"/>
</dbReference>
<feature type="transmembrane region" description="Helical" evidence="1">
    <location>
        <begin position="131"/>
        <end position="148"/>
    </location>
</feature>
<accession>A0A0U3SC49</accession>
<evidence type="ECO:0000313" key="2">
    <source>
        <dbReference type="EMBL" id="ALW83750.1"/>
    </source>
</evidence>
<protein>
    <recommendedName>
        <fullName evidence="4">Glycosyltransferase RgtA/B/C/D-like domain-containing protein</fullName>
    </recommendedName>
</protein>
<feature type="transmembrane region" description="Helical" evidence="1">
    <location>
        <begin position="96"/>
        <end position="119"/>
    </location>
</feature>
<dbReference type="Proteomes" id="UP000059542">
    <property type="component" value="Chromosome"/>
</dbReference>
<keyword evidence="1" id="KW-1133">Transmembrane helix</keyword>
<name>A0A0U3SC49_9BACT</name>
<proteinExistence type="predicted"/>
<reference evidence="2 3" key="1">
    <citation type="submission" date="2015-12" db="EMBL/GenBank/DDBJ databases">
        <authorList>
            <person name="Shamseldin A."/>
            <person name="Moawad H."/>
            <person name="Abd El-Rahim W.M."/>
            <person name="Sadowsky M.J."/>
        </authorList>
    </citation>
    <scope>NUCLEOTIDE SEQUENCE [LARGE SCALE GENOMIC DNA]</scope>
    <source>
        <strain evidence="2 3">DG5B</strain>
    </source>
</reference>
<dbReference type="KEGG" id="hyg:AUC43_00690"/>
<sequence length="478" mass="53168">MNKRYLVVLLALFAGLDTIFTFGQYCQQPLDGDLAAIVVPSAWYRPVLHDPFGWAVLSQNAVYAAPNRFFAHAAMVGYLRHVPRWLHAVASPIDSIYLAGALFKTGVHVLLLALLAAYVRLGSPGTWGRHGWWLAVALLVPLFQTAGFNGQMGIVSRSLTYSFFYEFPVALLLVLLLPFYRVACCQQPMRLGWRPVVAWLGLAVVLAFNGPVVPAAAAVLFLGIGVHWLGQQWQRQKGEGPGGPAWLSGQAMGLLGIFAGLCAYSLFIGRNNAENAHPSTLWELYQRVPQGIFNELTSQLGLPLLVAFVLSNGWLVRRFTLASAEGRRVRQVLRWVGLFAVVYIALLPLGGYRPYRPYILRNDSILPVLLGLLFAYALSTVYLLQQLPARSRRWYVGAVCVLSFIFINADRRLWLRDGNACERQALAQLAAAPAGVVRLPADCTVLGWLPITDFRQSAYNAELLYYWGVTPSRRLYYQ</sequence>
<dbReference type="OrthoDB" id="870007at2"/>
<keyword evidence="3" id="KW-1185">Reference proteome</keyword>
<feature type="transmembrane region" description="Helical" evidence="1">
    <location>
        <begin position="191"/>
        <end position="208"/>
    </location>
</feature>
<evidence type="ECO:0008006" key="4">
    <source>
        <dbReference type="Google" id="ProtNLM"/>
    </source>
</evidence>
<feature type="transmembrane region" description="Helical" evidence="1">
    <location>
        <begin position="251"/>
        <end position="269"/>
    </location>
</feature>